<comment type="subcellular location">
    <subcellularLocation>
        <location evidence="2">Nucleus</location>
    </subcellularLocation>
</comment>
<organism evidence="22 23">
    <name type="scientific">Ascaris lumbricoides</name>
    <name type="common">Giant roundworm</name>
    <dbReference type="NCBI Taxonomy" id="6252"/>
    <lineage>
        <taxon>Eukaryota</taxon>
        <taxon>Metazoa</taxon>
        <taxon>Ecdysozoa</taxon>
        <taxon>Nematoda</taxon>
        <taxon>Chromadorea</taxon>
        <taxon>Rhabditida</taxon>
        <taxon>Spirurina</taxon>
        <taxon>Ascaridomorpha</taxon>
        <taxon>Ascaridoidea</taxon>
        <taxon>Ascarididae</taxon>
        <taxon>Ascaris</taxon>
    </lineage>
</organism>
<dbReference type="InterPro" id="IPR020095">
    <property type="entry name" value="PsdUridine_synth_TruA_C"/>
</dbReference>
<feature type="domain" description="Pseudouridine synthase I TruA alpha/beta" evidence="21">
    <location>
        <begin position="203"/>
        <end position="313"/>
    </location>
</feature>
<dbReference type="GO" id="GO:0005634">
    <property type="term" value="C:nucleus"/>
    <property type="evidence" value="ECO:0007669"/>
    <property type="project" value="UniProtKB-SubCell"/>
</dbReference>
<comment type="catalytic activity">
    <reaction evidence="8">
        <text>a uridine in tRNA = a pseudouridine in tRNA</text>
        <dbReference type="Rhea" id="RHEA:54572"/>
        <dbReference type="Rhea" id="RHEA-COMP:13339"/>
        <dbReference type="Rhea" id="RHEA-COMP:13934"/>
        <dbReference type="ChEBI" id="CHEBI:65314"/>
        <dbReference type="ChEBI" id="CHEBI:65315"/>
    </reaction>
</comment>
<keyword evidence="5" id="KW-0819">tRNA processing</keyword>
<dbReference type="InterPro" id="IPR001406">
    <property type="entry name" value="PsdUridine_synth_TruA"/>
</dbReference>
<dbReference type="InterPro" id="IPR041708">
    <property type="entry name" value="PUS1/PUS2-like"/>
</dbReference>
<comment type="catalytic activity">
    <reaction evidence="9">
        <text>uridine(38/39/40) in tRNA = pseudouridine(38/39/40) in tRNA</text>
        <dbReference type="Rhea" id="RHEA:22376"/>
        <dbReference type="Rhea" id="RHEA-COMP:10085"/>
        <dbReference type="Rhea" id="RHEA-COMP:10087"/>
        <dbReference type="ChEBI" id="CHEBI:65314"/>
        <dbReference type="ChEBI" id="CHEBI:65315"/>
        <dbReference type="EC" id="5.4.99.12"/>
    </reaction>
</comment>
<evidence type="ECO:0000256" key="8">
    <source>
        <dbReference type="ARBA" id="ARBA00036943"/>
    </source>
</evidence>
<feature type="region of interest" description="Disordered" evidence="20">
    <location>
        <begin position="1"/>
        <end position="44"/>
    </location>
</feature>
<dbReference type="EC" id="5.4.99.12" evidence="12"/>
<dbReference type="GO" id="GO:0160147">
    <property type="term" value="F:tRNA pseudouridine(38-40) synthase activity"/>
    <property type="evidence" value="ECO:0007669"/>
    <property type="project" value="UniProtKB-EC"/>
</dbReference>
<evidence type="ECO:0000256" key="16">
    <source>
        <dbReference type="ARBA" id="ARBA00080849"/>
    </source>
</evidence>
<evidence type="ECO:0000313" key="22">
    <source>
        <dbReference type="Proteomes" id="UP000036681"/>
    </source>
</evidence>
<dbReference type="Gene3D" id="3.30.70.580">
    <property type="entry name" value="Pseudouridine synthase I, catalytic domain, N-terminal subdomain"/>
    <property type="match status" value="1"/>
</dbReference>
<dbReference type="FunFam" id="3.30.70.580:FF:000002">
    <property type="entry name" value="tRNA pseudouridine synthase"/>
    <property type="match status" value="1"/>
</dbReference>
<evidence type="ECO:0000256" key="11">
    <source>
        <dbReference type="ARBA" id="ARBA00064589"/>
    </source>
</evidence>
<feature type="compositionally biased region" description="Basic and acidic residues" evidence="20">
    <location>
        <begin position="499"/>
        <end position="516"/>
    </location>
</feature>
<dbReference type="GO" id="GO:1990481">
    <property type="term" value="P:mRNA pseudouridine synthesis"/>
    <property type="evidence" value="ECO:0007669"/>
    <property type="project" value="TreeGrafter"/>
</dbReference>
<dbReference type="Pfam" id="PF01416">
    <property type="entry name" value="PseudoU_synth_1"/>
    <property type="match status" value="1"/>
</dbReference>
<evidence type="ECO:0000256" key="13">
    <source>
        <dbReference type="ARBA" id="ARBA00068582"/>
    </source>
</evidence>
<keyword evidence="22" id="KW-1185">Reference proteome</keyword>
<feature type="binding site" evidence="19">
    <location>
        <position position="168"/>
    </location>
    <ligand>
        <name>substrate</name>
    </ligand>
</feature>
<evidence type="ECO:0000256" key="5">
    <source>
        <dbReference type="ARBA" id="ARBA00022694"/>
    </source>
</evidence>
<dbReference type="SUPFAM" id="SSF55120">
    <property type="entry name" value="Pseudouridine synthase"/>
    <property type="match status" value="1"/>
</dbReference>
<evidence type="ECO:0000256" key="14">
    <source>
        <dbReference type="ARBA" id="ARBA00075153"/>
    </source>
</evidence>
<dbReference type="NCBIfam" id="TIGR00071">
    <property type="entry name" value="hisT_truA"/>
    <property type="match status" value="1"/>
</dbReference>
<comment type="catalytic activity">
    <reaction evidence="1">
        <text>a uridine in mRNA = a pseudouridine in mRNA</text>
        <dbReference type="Rhea" id="RHEA:56644"/>
        <dbReference type="Rhea" id="RHEA-COMP:14658"/>
        <dbReference type="Rhea" id="RHEA-COMP:14659"/>
        <dbReference type="ChEBI" id="CHEBI:65314"/>
        <dbReference type="ChEBI" id="CHEBI:65315"/>
    </reaction>
</comment>
<dbReference type="GO" id="GO:0031119">
    <property type="term" value="P:tRNA pseudouridine synthesis"/>
    <property type="evidence" value="ECO:0007669"/>
    <property type="project" value="InterPro"/>
</dbReference>
<feature type="active site" description="Nucleophile" evidence="18">
    <location>
        <position position="109"/>
    </location>
</feature>
<feature type="compositionally biased region" description="Polar residues" evidence="20">
    <location>
        <begin position="544"/>
        <end position="553"/>
    </location>
</feature>
<name>A0A9J2PMX9_ASCLU</name>
<feature type="region of interest" description="Disordered" evidence="20">
    <location>
        <begin position="493"/>
        <end position="553"/>
    </location>
</feature>
<evidence type="ECO:0000256" key="10">
    <source>
        <dbReference type="ARBA" id="ARBA00053709"/>
    </source>
</evidence>
<evidence type="ECO:0000256" key="17">
    <source>
        <dbReference type="ARBA" id="ARBA00081344"/>
    </source>
</evidence>
<evidence type="ECO:0000259" key="21">
    <source>
        <dbReference type="Pfam" id="PF01416"/>
    </source>
</evidence>
<comment type="similarity">
    <text evidence="3">Belongs to the tRNA pseudouridine synthase TruA family.</text>
</comment>
<dbReference type="Gene3D" id="3.30.70.660">
    <property type="entry name" value="Pseudouridine synthase I, catalytic domain, C-terminal subdomain"/>
    <property type="match status" value="1"/>
</dbReference>
<dbReference type="PANTHER" id="PTHR11142:SF4">
    <property type="entry name" value="PSEUDOURIDYLATE SYNTHASE 1 HOMOLOG"/>
    <property type="match status" value="1"/>
</dbReference>
<evidence type="ECO:0000256" key="19">
    <source>
        <dbReference type="PIRSR" id="PIRSR641708-2"/>
    </source>
</evidence>
<dbReference type="AlphaFoldDB" id="A0A9J2PMX9"/>
<sequence>MAEIKEACTPLSEGGVDASKVITDKVEKRPHPSTTNEDGEPVKKRWKKRTRYAMLIAYQGKNYCGMQVQKDAPTIEGCLLNAMQKYGLITDEEVIKPNLFFFQRAARTDRAVSAVRQMCSMMLNFDEQLPKTVPDELNKLLPEDIRVMGIRRATRTFNAQKDCDARTYSYTLPTYAFAKVDELTSSAYRITDETINEINALLQIFVGTHNFFNYTSKREFSDRSCFRYIIDFKCGAKFLFKNELRNEDVEFLTISIKGQSFMLHQIRKMIGMVIAISRGLLYKSDIQRSFESARMDVPKAPGLGLLLEKVHYDHYDKKFAKTHEKLGDWGEEIEAKISDMDVPKAPGLGLLLEKVHYDHYDKKFAKTHEKLGDWGEEIEAKISDVRQRLIVNEILQQEISSQSLCAYVPVTRTIAPDLTEALSGGKEEEARSMMNWLSDLVKHDFTVLPEDEDPPRKSPLSLASAVAAAVKEMMESVAADGVIPNCAKSTTEQATLEGKGSKEMESEKQPAKENASKGDCASGEDRGSEEKSAEGNETEKKGSNHGNFIDTPS</sequence>
<feature type="compositionally biased region" description="Basic and acidic residues" evidence="20">
    <location>
        <begin position="523"/>
        <end position="542"/>
    </location>
</feature>
<evidence type="ECO:0000313" key="23">
    <source>
        <dbReference type="WBParaSite" id="ALUE_0001090101-mRNA-1"/>
    </source>
</evidence>
<dbReference type="PANTHER" id="PTHR11142">
    <property type="entry name" value="PSEUDOURIDYLATE SYNTHASE"/>
    <property type="match status" value="1"/>
</dbReference>
<evidence type="ECO:0000256" key="1">
    <source>
        <dbReference type="ARBA" id="ARBA00001166"/>
    </source>
</evidence>
<dbReference type="CDD" id="cd02568">
    <property type="entry name" value="PseudoU_synth_PUS1_PUS2"/>
    <property type="match status" value="1"/>
</dbReference>
<evidence type="ECO:0000256" key="18">
    <source>
        <dbReference type="PIRSR" id="PIRSR641708-1"/>
    </source>
</evidence>
<dbReference type="InterPro" id="IPR020094">
    <property type="entry name" value="TruA/RsuA/RluB/E/F_N"/>
</dbReference>
<dbReference type="GO" id="GO:0006397">
    <property type="term" value="P:mRNA processing"/>
    <property type="evidence" value="ECO:0007669"/>
    <property type="project" value="UniProtKB-KW"/>
</dbReference>
<evidence type="ECO:0000256" key="12">
    <source>
        <dbReference type="ARBA" id="ARBA00066509"/>
    </source>
</evidence>
<proteinExistence type="inferred from homology"/>
<dbReference type="GO" id="GO:0003723">
    <property type="term" value="F:RNA binding"/>
    <property type="evidence" value="ECO:0007669"/>
    <property type="project" value="InterPro"/>
</dbReference>
<evidence type="ECO:0000256" key="3">
    <source>
        <dbReference type="ARBA" id="ARBA00009375"/>
    </source>
</evidence>
<protein>
    <recommendedName>
        <fullName evidence="13">Pseudouridylate synthase 1 homolog</fullName>
        <ecNumber evidence="12">5.4.99.12</ecNumber>
    </recommendedName>
    <alternativeName>
        <fullName evidence="14">tRNA pseudouridine synthase 1</fullName>
    </alternativeName>
    <alternativeName>
        <fullName evidence="17">tRNA pseudouridine(38-40) synthase</fullName>
    </alternativeName>
    <alternativeName>
        <fullName evidence="15">tRNA pseudouridylate synthase I</fullName>
    </alternativeName>
    <alternativeName>
        <fullName evidence="16">tRNA-uridine isomerase I</fullName>
    </alternativeName>
</protein>
<dbReference type="HAMAP" id="MF_00171">
    <property type="entry name" value="TruA"/>
    <property type="match status" value="1"/>
</dbReference>
<comment type="subunit">
    <text evidence="11">Monomer. Forms a complex with RARG and the SRA1 RNA in the nucleus.</text>
</comment>
<evidence type="ECO:0000256" key="7">
    <source>
        <dbReference type="ARBA" id="ARBA00023242"/>
    </source>
</evidence>
<dbReference type="InterPro" id="IPR020097">
    <property type="entry name" value="PsdUridine_synth_TruA_a/b_dom"/>
</dbReference>
<keyword evidence="4" id="KW-0507">mRNA processing</keyword>
<evidence type="ECO:0000256" key="4">
    <source>
        <dbReference type="ARBA" id="ARBA00022664"/>
    </source>
</evidence>
<dbReference type="FunFam" id="3.30.70.660:FF:000002">
    <property type="entry name" value="tRNA pseudouridine synthase"/>
    <property type="match status" value="1"/>
</dbReference>
<accession>A0A9J2PMX9</accession>
<dbReference type="InterPro" id="IPR020103">
    <property type="entry name" value="PsdUridine_synth_cat_dom_sf"/>
</dbReference>
<evidence type="ECO:0000256" key="20">
    <source>
        <dbReference type="SAM" id="MobiDB-lite"/>
    </source>
</evidence>
<evidence type="ECO:0000256" key="2">
    <source>
        <dbReference type="ARBA" id="ARBA00004123"/>
    </source>
</evidence>
<dbReference type="WBParaSite" id="ALUE_0001090101-mRNA-1">
    <property type="protein sequence ID" value="ALUE_0001090101-mRNA-1"/>
    <property type="gene ID" value="ALUE_0001090101"/>
</dbReference>
<comment type="function">
    <text evidence="10">Pseudouridylate synthase that catalyzes pseudouridylation of tRNAs and mRNAs. Acts on positions 27/28 in the anticodon stem and also positions 34 and 36 in the anticodon of an intron containing tRNA. Also catalyzes pseudouridylation of mRNAs: mediates pseudouridylation of mRNAs with the consensus sequence 5'-UGUAG-3'. Acts as a regulator of pre-mRNA splicing by mediating pseudouridylation of pre-mRNAs at locations associated with alternatively spliced regions. Pseudouridylation of pre-mRNAs near splice sites directly regulates mRNA splicing and mRNA 3'-end processing. Involved in regulation of nuclear receptor activity through pseudouridylation of SRA1 mRNA.</text>
</comment>
<keyword evidence="7" id="KW-0539">Nucleus</keyword>
<keyword evidence="6" id="KW-0413">Isomerase</keyword>
<dbReference type="Proteomes" id="UP000036681">
    <property type="component" value="Unplaced"/>
</dbReference>
<evidence type="ECO:0000256" key="6">
    <source>
        <dbReference type="ARBA" id="ARBA00023235"/>
    </source>
</evidence>
<evidence type="ECO:0000256" key="9">
    <source>
        <dbReference type="ARBA" id="ARBA00052184"/>
    </source>
</evidence>
<evidence type="ECO:0000256" key="15">
    <source>
        <dbReference type="ARBA" id="ARBA00079087"/>
    </source>
</evidence>
<reference evidence="23" key="1">
    <citation type="submission" date="2023-03" db="UniProtKB">
        <authorList>
            <consortium name="WormBaseParasite"/>
        </authorList>
    </citation>
    <scope>IDENTIFICATION</scope>
</reference>